<dbReference type="Gene3D" id="3.30.40.10">
    <property type="entry name" value="Zinc/RING finger domain, C3HC4 (zinc finger)"/>
    <property type="match status" value="1"/>
</dbReference>
<feature type="domain" description="PHD-type" evidence="10">
    <location>
        <begin position="184"/>
        <end position="242"/>
    </location>
</feature>
<dbReference type="InterPro" id="IPR052475">
    <property type="entry name" value="Wnt_Signal_Transd_Protein"/>
</dbReference>
<feature type="region of interest" description="Disordered" evidence="9">
    <location>
        <begin position="1"/>
        <end position="20"/>
    </location>
</feature>
<dbReference type="InterPro" id="IPR011011">
    <property type="entry name" value="Znf_FYVE_PHD"/>
</dbReference>
<comment type="caution">
    <text evidence="11">The sequence shown here is derived from an EMBL/GenBank/DDBJ whole genome shotgun (WGS) entry which is preliminary data.</text>
</comment>
<evidence type="ECO:0000259" key="10">
    <source>
        <dbReference type="PROSITE" id="PS50016"/>
    </source>
</evidence>
<dbReference type="InterPro" id="IPR019786">
    <property type="entry name" value="Zinc_finger_PHD-type_CS"/>
</dbReference>
<feature type="compositionally biased region" description="Polar residues" evidence="9">
    <location>
        <begin position="140"/>
        <end position="152"/>
    </location>
</feature>
<dbReference type="InterPro" id="IPR019787">
    <property type="entry name" value="Znf_PHD-finger"/>
</dbReference>
<reference evidence="11" key="1">
    <citation type="journal article" date="2021" name="Cell">
        <title>Tracing the genetic footprints of vertebrate landing in non-teleost ray-finned fishes.</title>
        <authorList>
            <person name="Bi X."/>
            <person name="Wang K."/>
            <person name="Yang L."/>
            <person name="Pan H."/>
            <person name="Jiang H."/>
            <person name="Wei Q."/>
            <person name="Fang M."/>
            <person name="Yu H."/>
            <person name="Zhu C."/>
            <person name="Cai Y."/>
            <person name="He Y."/>
            <person name="Gan X."/>
            <person name="Zeng H."/>
            <person name="Yu D."/>
            <person name="Zhu Y."/>
            <person name="Jiang H."/>
            <person name="Qiu Q."/>
            <person name="Yang H."/>
            <person name="Zhang Y.E."/>
            <person name="Wang W."/>
            <person name="Zhu M."/>
            <person name="He S."/>
            <person name="Zhang G."/>
        </authorList>
    </citation>
    <scope>NUCLEOTIDE SEQUENCE</scope>
    <source>
        <strain evidence="11">Pddl_001</strain>
    </source>
</reference>
<keyword evidence="5" id="KW-0862">Zinc</keyword>
<feature type="region of interest" description="Disordered" evidence="9">
    <location>
        <begin position="114"/>
        <end position="152"/>
    </location>
</feature>
<feature type="non-terminal residue" evidence="11">
    <location>
        <position position="1"/>
    </location>
</feature>
<accession>A0ABS2XAG4</accession>
<comment type="subcellular location">
    <subcellularLocation>
        <location evidence="1">Nucleus</location>
    </subcellularLocation>
</comment>
<evidence type="ECO:0000256" key="9">
    <source>
        <dbReference type="SAM" id="MobiDB-lite"/>
    </source>
</evidence>
<proteinExistence type="predicted"/>
<dbReference type="PANTHER" id="PTHR23194">
    <property type="entry name" value="PYGOPUS"/>
    <property type="match status" value="1"/>
</dbReference>
<evidence type="ECO:0000256" key="6">
    <source>
        <dbReference type="ARBA" id="ARBA00023242"/>
    </source>
</evidence>
<gene>
    <name evidence="11" type="primary">Pygo1_0</name>
    <name evidence="11" type="ORF">GTO93_0014018</name>
</gene>
<evidence type="ECO:0000256" key="2">
    <source>
        <dbReference type="ARBA" id="ARBA00022687"/>
    </source>
</evidence>
<feature type="non-terminal residue" evidence="11">
    <location>
        <position position="257"/>
    </location>
</feature>
<protein>
    <submittedName>
        <fullName evidence="11">PYGO1 protein</fullName>
    </submittedName>
</protein>
<organism evidence="11 12">
    <name type="scientific">Polyodon spathula</name>
    <name type="common">North American paddlefish</name>
    <name type="synonym">Squalus spathula</name>
    <dbReference type="NCBI Taxonomy" id="7913"/>
    <lineage>
        <taxon>Eukaryota</taxon>
        <taxon>Metazoa</taxon>
        <taxon>Chordata</taxon>
        <taxon>Craniata</taxon>
        <taxon>Vertebrata</taxon>
        <taxon>Euteleostomi</taxon>
        <taxon>Actinopterygii</taxon>
        <taxon>Chondrostei</taxon>
        <taxon>Acipenseriformes</taxon>
        <taxon>Polyodontidae</taxon>
        <taxon>Polyodon</taxon>
    </lineage>
</organism>
<dbReference type="CDD" id="cd15635">
    <property type="entry name" value="PHD_PYGO1"/>
    <property type="match status" value="1"/>
</dbReference>
<keyword evidence="2" id="KW-0879">Wnt signaling pathway</keyword>
<keyword evidence="6" id="KW-0539">Nucleus</keyword>
<evidence type="ECO:0000256" key="3">
    <source>
        <dbReference type="ARBA" id="ARBA00022723"/>
    </source>
</evidence>
<evidence type="ECO:0000256" key="7">
    <source>
        <dbReference type="ARBA" id="ARBA00037400"/>
    </source>
</evidence>
<comment type="function">
    <text evidence="7">Involved in signal transduction through the Wnt pathway.</text>
</comment>
<keyword evidence="3" id="KW-0479">Metal-binding</keyword>
<evidence type="ECO:0000256" key="4">
    <source>
        <dbReference type="ARBA" id="ARBA00022771"/>
    </source>
</evidence>
<dbReference type="EMBL" id="JAAWVQ010007039">
    <property type="protein sequence ID" value="MBN3270967.1"/>
    <property type="molecule type" value="Genomic_DNA"/>
</dbReference>
<evidence type="ECO:0000256" key="8">
    <source>
        <dbReference type="PROSITE-ProRule" id="PRU00146"/>
    </source>
</evidence>
<dbReference type="InterPro" id="IPR013083">
    <property type="entry name" value="Znf_RING/FYVE/PHD"/>
</dbReference>
<dbReference type="PROSITE" id="PS50016">
    <property type="entry name" value="ZF_PHD_2"/>
    <property type="match status" value="1"/>
</dbReference>
<keyword evidence="12" id="KW-1185">Reference proteome</keyword>
<evidence type="ECO:0000313" key="11">
    <source>
        <dbReference type="EMBL" id="MBN3270967.1"/>
    </source>
</evidence>
<name>A0ABS2XAG4_POLSP</name>
<dbReference type="PANTHER" id="PTHR23194:SF3">
    <property type="entry name" value="PYGOPUS HOMOLOG 1"/>
    <property type="match status" value="1"/>
</dbReference>
<keyword evidence="4 8" id="KW-0863">Zinc-finger</keyword>
<feature type="region of interest" description="Disordered" evidence="9">
    <location>
        <begin position="161"/>
        <end position="180"/>
    </location>
</feature>
<dbReference type="Pfam" id="PF00628">
    <property type="entry name" value="PHD"/>
    <property type="match status" value="1"/>
</dbReference>
<evidence type="ECO:0000256" key="1">
    <source>
        <dbReference type="ARBA" id="ARBA00004123"/>
    </source>
</evidence>
<dbReference type="Proteomes" id="UP001166093">
    <property type="component" value="Unassembled WGS sequence"/>
</dbReference>
<evidence type="ECO:0000313" key="12">
    <source>
        <dbReference type="Proteomes" id="UP001166093"/>
    </source>
</evidence>
<dbReference type="SUPFAM" id="SSF57903">
    <property type="entry name" value="FYVE/PHD zinc finger"/>
    <property type="match status" value="1"/>
</dbReference>
<evidence type="ECO:0000256" key="5">
    <source>
        <dbReference type="ARBA" id="ARBA00022833"/>
    </source>
</evidence>
<sequence length="257" mass="28409">MPPHMQPRMPSLYGGPYPMRNQPHPFPQIQVGMGFNRAHGFNFGPHDNPNFRNQPVFTYHMNSNMSLPPHLPFRPGPGENFNQIMPLQNMNQNTNSDMGSNFGTESSTSMNPLMGPNMDGNHVINKRGSPNQESSHSDTPENINGSHGNNSAQNTAIEGVAAERSSSKTAVHPIQPSQSSSNPIYPCGICMNEVSDDQEAILCEASCQKWFHRVCTGMTETAYNLLTAEAAAVWGCDTCMENKEVQFTKPRQTSRKQ</sequence>
<dbReference type="PROSITE" id="PS01359">
    <property type="entry name" value="ZF_PHD_1"/>
    <property type="match status" value="1"/>
</dbReference>